<dbReference type="AlphaFoldDB" id="A0A084VQB1"/>
<keyword evidence="3" id="KW-1185">Reference proteome</keyword>
<accession>A0A084VQB1</accession>
<organism evidence="1">
    <name type="scientific">Anopheles sinensis</name>
    <name type="common">Mosquito</name>
    <dbReference type="NCBI Taxonomy" id="74873"/>
    <lineage>
        <taxon>Eukaryota</taxon>
        <taxon>Metazoa</taxon>
        <taxon>Ecdysozoa</taxon>
        <taxon>Arthropoda</taxon>
        <taxon>Hexapoda</taxon>
        <taxon>Insecta</taxon>
        <taxon>Pterygota</taxon>
        <taxon>Neoptera</taxon>
        <taxon>Endopterygota</taxon>
        <taxon>Diptera</taxon>
        <taxon>Nematocera</taxon>
        <taxon>Culicoidea</taxon>
        <taxon>Culicidae</taxon>
        <taxon>Anophelinae</taxon>
        <taxon>Anopheles</taxon>
    </lineage>
</organism>
<proteinExistence type="predicted"/>
<evidence type="ECO:0000313" key="1">
    <source>
        <dbReference type="EMBL" id="KFB40155.1"/>
    </source>
</evidence>
<gene>
    <name evidence="1" type="ORF">ZHAS_00007692</name>
</gene>
<evidence type="ECO:0000313" key="2">
    <source>
        <dbReference type="EnsemblMetazoa" id="ASIC007692-PA"/>
    </source>
</evidence>
<sequence length="81" mass="8676">MDGLHQGSHHQMATGKSVVGTEAIFECGDLCAKQRLGAVAGQRVWRSEISEISKITPPNAASNQFRCKGYETAGMPGGVWE</sequence>
<protein>
    <submittedName>
        <fullName evidence="1 2">SirA-like protein</fullName>
    </submittedName>
</protein>
<reference evidence="1 3" key="1">
    <citation type="journal article" date="2014" name="BMC Genomics">
        <title>Genome sequence of Anopheles sinensis provides insight into genetics basis of mosquito competence for malaria parasites.</title>
        <authorList>
            <person name="Zhou D."/>
            <person name="Zhang D."/>
            <person name="Ding G."/>
            <person name="Shi L."/>
            <person name="Hou Q."/>
            <person name="Ye Y."/>
            <person name="Xu Y."/>
            <person name="Zhou H."/>
            <person name="Xiong C."/>
            <person name="Li S."/>
            <person name="Yu J."/>
            <person name="Hong S."/>
            <person name="Yu X."/>
            <person name="Zou P."/>
            <person name="Chen C."/>
            <person name="Chang X."/>
            <person name="Wang W."/>
            <person name="Lv Y."/>
            <person name="Sun Y."/>
            <person name="Ma L."/>
            <person name="Shen B."/>
            <person name="Zhu C."/>
        </authorList>
    </citation>
    <scope>NUCLEOTIDE SEQUENCE [LARGE SCALE GENOMIC DNA]</scope>
</reference>
<dbReference type="EMBL" id="ATLV01015171">
    <property type="status" value="NOT_ANNOTATED_CDS"/>
    <property type="molecule type" value="Genomic_DNA"/>
</dbReference>
<name>A0A084VQB1_ANOSI</name>
<dbReference type="EnsemblMetazoa" id="ASIC007692-RA">
    <property type="protein sequence ID" value="ASIC007692-PA"/>
    <property type="gene ID" value="ASIC007692"/>
</dbReference>
<dbReference type="VEuPathDB" id="VectorBase:ASIC007692"/>
<dbReference type="EMBL" id="KE525003">
    <property type="protein sequence ID" value="KFB40155.1"/>
    <property type="molecule type" value="Genomic_DNA"/>
</dbReference>
<evidence type="ECO:0000313" key="3">
    <source>
        <dbReference type="Proteomes" id="UP000030765"/>
    </source>
</evidence>
<reference evidence="2" key="2">
    <citation type="submission" date="2020-05" db="UniProtKB">
        <authorList>
            <consortium name="EnsemblMetazoa"/>
        </authorList>
    </citation>
    <scope>IDENTIFICATION</scope>
</reference>
<dbReference type="Proteomes" id="UP000030765">
    <property type="component" value="Unassembled WGS sequence"/>
</dbReference>